<evidence type="ECO:0000313" key="2">
    <source>
        <dbReference type="EMBL" id="AEP29690.1"/>
    </source>
</evidence>
<dbReference type="AlphaFoldDB" id="G4QGQ3"/>
<dbReference type="Proteomes" id="UP000009282">
    <property type="component" value="Chromosome"/>
</dbReference>
<name>G4QGQ3_GLANF</name>
<evidence type="ECO:0000313" key="3">
    <source>
        <dbReference type="Proteomes" id="UP000009282"/>
    </source>
</evidence>
<dbReference type="HOGENOM" id="CLU_857285_0_0_6"/>
<dbReference type="Gene3D" id="3.30.930.30">
    <property type="match status" value="1"/>
</dbReference>
<protein>
    <submittedName>
        <fullName evidence="2">Transposon mobilization protein</fullName>
    </submittedName>
</protein>
<keyword evidence="1" id="KW-0175">Coiled coil</keyword>
<gene>
    <name evidence="2" type="ordered locus">GNIT_1572</name>
</gene>
<dbReference type="STRING" id="1085623.GNIT_1572"/>
<keyword evidence="3" id="KW-1185">Reference proteome</keyword>
<dbReference type="EMBL" id="CP003060">
    <property type="protein sequence ID" value="AEP29690.1"/>
    <property type="molecule type" value="Genomic_DNA"/>
</dbReference>
<proteinExistence type="predicted"/>
<dbReference type="OrthoDB" id="6385396at2"/>
<dbReference type="RefSeq" id="WP_014108564.1">
    <property type="nucleotide sequence ID" value="NC_016041.1"/>
</dbReference>
<organism evidence="2 3">
    <name type="scientific">Glaciecola nitratireducens (strain JCM 12485 / KCTC 12276 / FR1064)</name>
    <dbReference type="NCBI Taxonomy" id="1085623"/>
    <lineage>
        <taxon>Bacteria</taxon>
        <taxon>Pseudomonadati</taxon>
        <taxon>Pseudomonadota</taxon>
        <taxon>Gammaproteobacteria</taxon>
        <taxon>Alteromonadales</taxon>
        <taxon>Alteromonadaceae</taxon>
        <taxon>Brumicola</taxon>
    </lineage>
</organism>
<reference evidence="2 3" key="1">
    <citation type="journal article" date="2011" name="J. Bacteriol.">
        <title>Complete genome sequence of seawater bacterium Glaciecola nitratireducens FR1064T.</title>
        <authorList>
            <person name="Bian F."/>
            <person name="Qin Q.L."/>
            <person name="Xie B.B."/>
            <person name="Shu Y.L."/>
            <person name="Zhang X.Y."/>
            <person name="Yu Y."/>
            <person name="Chen B."/>
            <person name="Chen X.L."/>
            <person name="Zhou B.C."/>
            <person name="Zhang Y.Z."/>
        </authorList>
    </citation>
    <scope>NUCLEOTIDE SEQUENCE [LARGE SCALE GENOMIC DNA]</scope>
    <source>
        <strain evidence="3">JCM 12485 / KCTC 12276 / FR1064</strain>
    </source>
</reference>
<dbReference type="eggNOG" id="ENOG5032R3T">
    <property type="taxonomic scope" value="Bacteria"/>
</dbReference>
<accession>G4QGQ3</accession>
<feature type="coiled-coil region" evidence="1">
    <location>
        <begin position="241"/>
        <end position="299"/>
    </location>
</feature>
<evidence type="ECO:0000256" key="1">
    <source>
        <dbReference type="SAM" id="Coils"/>
    </source>
</evidence>
<dbReference type="KEGG" id="gni:GNIT_1572"/>
<sequence length="324" mass="37827">MNKFVGVSSYYYKKDAALAVLDHAHSLRNGFTKSVNVKTEFSKDNAGIYYHGAQSCSEALQILCEKHKVLTGKKVRSDNNVLFEHVLWLSLDQYEYLEKRYGKDSTKKAVLKCAQKYCESIKKEFGFEICGFDLHLDEGYFGDSTGLDDSKFIRNPHIHCQFMNYDLTKKISPLRHLMKKQKVEGKTPKLNAHFVKIQDISHECFHPLGFQRGVSKDITSREHLQKEDFVKKQLQKRLLETQKLRLRNESLEQKLSNKSKELEDAKTKLNDVKHEYNWLNSQINELVKMQKRLKHAVEKRCVLAISELRNKLNKNISKSLKRSR</sequence>